<reference evidence="2 3" key="1">
    <citation type="submission" date="2020-04" db="EMBL/GenBank/DDBJ databases">
        <title>Genome-Wide Identification of 5-Methylcytosine Sites in Bacterial Genomes By High-Throughput Sequencing of MspJI Restriction Fragments.</title>
        <authorList>
            <person name="Wu V."/>
        </authorList>
    </citation>
    <scope>NUCLEOTIDE SEQUENCE [LARGE SCALE GENOMIC DNA]</scope>
    <source>
        <strain evidence="2 3">CCAP 1403/13f</strain>
    </source>
</reference>
<name>A0A6H2BXY6_DOLFA</name>
<evidence type="ECO:0008006" key="4">
    <source>
        <dbReference type="Google" id="ProtNLM"/>
    </source>
</evidence>
<dbReference type="KEGG" id="dfs:HGD76_09875"/>
<dbReference type="AlphaFoldDB" id="A0A6H2BXY6"/>
<proteinExistence type="predicted"/>
<evidence type="ECO:0000313" key="2">
    <source>
        <dbReference type="EMBL" id="QJB44432.1"/>
    </source>
</evidence>
<organism evidence="2 3">
    <name type="scientific">Dolichospermum flos-aquae CCAP 1403/13F</name>
    <dbReference type="NCBI Taxonomy" id="315271"/>
    <lineage>
        <taxon>Bacteria</taxon>
        <taxon>Bacillati</taxon>
        <taxon>Cyanobacteriota</taxon>
        <taxon>Cyanophyceae</taxon>
        <taxon>Nostocales</taxon>
        <taxon>Aphanizomenonaceae</taxon>
        <taxon>Dolichospermum</taxon>
    </lineage>
</organism>
<evidence type="ECO:0000313" key="3">
    <source>
        <dbReference type="Proteomes" id="UP000502433"/>
    </source>
</evidence>
<keyword evidence="1" id="KW-0732">Signal</keyword>
<feature type="signal peptide" evidence="1">
    <location>
        <begin position="1"/>
        <end position="28"/>
    </location>
</feature>
<sequence length="214" mass="22169">MKFPLAAPVLIATLALSSGLGLTSTVQAKPPVDNSVNNVPVDNAGVSDSAVTGTKFSCVAENNGNVATIGQRPGGQPIPLIIWTKKGADAFGGKYSPEKRCGIVTPKLNKAVADSGGSLKDVVLMTGKVSGSTVICVVSMTDSGCNKNNVLLTLKPENAEKAEEILSQIVKISREGSSATAILETTDNRVQVNLGDWEKATMGNANRKSATPKF</sequence>
<reference evidence="2 3" key="2">
    <citation type="submission" date="2020-04" db="EMBL/GenBank/DDBJ databases">
        <authorList>
            <person name="Fomenkov A."/>
            <person name="Anton B.P."/>
            <person name="Roberts R.J."/>
        </authorList>
    </citation>
    <scope>NUCLEOTIDE SEQUENCE [LARGE SCALE GENOMIC DNA]</scope>
    <source>
        <strain evidence="2 3">CCAP 1403/13f</strain>
    </source>
</reference>
<protein>
    <recommendedName>
        <fullName evidence="4">Secreted protein</fullName>
    </recommendedName>
</protein>
<dbReference type="InterPro" id="IPR025478">
    <property type="entry name" value="COP23"/>
</dbReference>
<dbReference type="EMBL" id="CP051206">
    <property type="protein sequence ID" value="QJB44432.1"/>
    <property type="molecule type" value="Genomic_DNA"/>
</dbReference>
<evidence type="ECO:0000256" key="1">
    <source>
        <dbReference type="SAM" id="SignalP"/>
    </source>
</evidence>
<accession>A0A6H2BXY6</accession>
<feature type="chain" id="PRO_5026139012" description="Secreted protein" evidence="1">
    <location>
        <begin position="29"/>
        <end position="214"/>
    </location>
</feature>
<dbReference type="Proteomes" id="UP000502433">
    <property type="component" value="Chromosome"/>
</dbReference>
<gene>
    <name evidence="2" type="ORF">HGD76_09875</name>
</gene>
<dbReference type="Pfam" id="PF14218">
    <property type="entry name" value="COP23"/>
    <property type="match status" value="1"/>
</dbReference>
<dbReference type="RefSeq" id="WP_168695663.1">
    <property type="nucleotide sequence ID" value="NZ_CP051206.1"/>
</dbReference>